<dbReference type="Proteomes" id="UP000008207">
    <property type="component" value="Chromosome"/>
</dbReference>
<evidence type="ECO:0000313" key="1">
    <source>
        <dbReference type="EMBL" id="ACL61202.1"/>
    </source>
</evidence>
<dbReference type="AlphaFoldDB" id="B8IC20"/>
<dbReference type="eggNOG" id="ENOG5031235">
    <property type="taxonomic scope" value="Bacteria"/>
</dbReference>
<dbReference type="RefSeq" id="WP_015932780.1">
    <property type="nucleotide sequence ID" value="NC_011894.1"/>
</dbReference>
<protein>
    <submittedName>
        <fullName evidence="1">Uncharacterized protein</fullName>
    </submittedName>
</protein>
<evidence type="ECO:0000313" key="2">
    <source>
        <dbReference type="Proteomes" id="UP000008207"/>
    </source>
</evidence>
<reference evidence="1 2" key="1">
    <citation type="submission" date="2009-01" db="EMBL/GenBank/DDBJ databases">
        <title>Complete sequence of chromosome of Methylobacterium nodulans ORS 2060.</title>
        <authorList>
            <consortium name="US DOE Joint Genome Institute"/>
            <person name="Lucas S."/>
            <person name="Copeland A."/>
            <person name="Lapidus A."/>
            <person name="Glavina del Rio T."/>
            <person name="Dalin E."/>
            <person name="Tice H."/>
            <person name="Bruce D."/>
            <person name="Goodwin L."/>
            <person name="Pitluck S."/>
            <person name="Sims D."/>
            <person name="Brettin T."/>
            <person name="Detter J.C."/>
            <person name="Han C."/>
            <person name="Larimer F."/>
            <person name="Land M."/>
            <person name="Hauser L."/>
            <person name="Kyrpides N."/>
            <person name="Ivanova N."/>
            <person name="Marx C.J."/>
            <person name="Richardson P."/>
        </authorList>
    </citation>
    <scope>NUCLEOTIDE SEQUENCE [LARGE SCALE GENOMIC DNA]</scope>
    <source>
        <strain evidence="2">LMG 21967 / CNCM I-2342 / ORS 2060</strain>
    </source>
</reference>
<dbReference type="OrthoDB" id="7998163at2"/>
<organism evidence="1 2">
    <name type="scientific">Methylobacterium nodulans (strain LMG 21967 / CNCM I-2342 / ORS 2060)</name>
    <dbReference type="NCBI Taxonomy" id="460265"/>
    <lineage>
        <taxon>Bacteria</taxon>
        <taxon>Pseudomonadati</taxon>
        <taxon>Pseudomonadota</taxon>
        <taxon>Alphaproteobacteria</taxon>
        <taxon>Hyphomicrobiales</taxon>
        <taxon>Methylobacteriaceae</taxon>
        <taxon>Methylobacterium</taxon>
    </lineage>
</organism>
<sequence>MACNEDLIDALKHEHERLGQLLRVIDGGRWWTDAEPGRLKVAALQERAAQIRAYIDGIERVVGGIGG</sequence>
<dbReference type="HOGENOM" id="CLU_2807527_0_0_5"/>
<dbReference type="EMBL" id="CP001349">
    <property type="protein sequence ID" value="ACL61202.1"/>
    <property type="molecule type" value="Genomic_DNA"/>
</dbReference>
<gene>
    <name evidence="1" type="ordered locus">Mnod_6420</name>
</gene>
<keyword evidence="2" id="KW-1185">Reference proteome</keyword>
<proteinExistence type="predicted"/>
<accession>B8IC20</accession>
<dbReference type="KEGG" id="mno:Mnod_6420"/>
<name>B8IC20_METNO</name>